<evidence type="ECO:0000313" key="3">
    <source>
        <dbReference type="Proteomes" id="UP000190140"/>
    </source>
</evidence>
<feature type="transmembrane region" description="Helical" evidence="1">
    <location>
        <begin position="6"/>
        <end position="29"/>
    </location>
</feature>
<dbReference type="Proteomes" id="UP000190140">
    <property type="component" value="Unassembled WGS sequence"/>
</dbReference>
<reference evidence="2 3" key="1">
    <citation type="submission" date="2017-03" db="EMBL/GenBank/DDBJ databases">
        <title>Genome sequence of Clostridium thermoalcaliphilum DSM 7309.</title>
        <authorList>
            <person name="Poehlein A."/>
            <person name="Daniel R."/>
        </authorList>
    </citation>
    <scope>NUCLEOTIDE SEQUENCE [LARGE SCALE GENOMIC DNA]</scope>
    <source>
        <strain evidence="2 3">DSM 7309</strain>
    </source>
</reference>
<name>A0A1V4I6K5_9FIRM</name>
<accession>A0A1V4I6K5</accession>
<evidence type="ECO:0000313" key="2">
    <source>
        <dbReference type="EMBL" id="OPJ55618.1"/>
    </source>
</evidence>
<keyword evidence="3" id="KW-1185">Reference proteome</keyword>
<keyword evidence="1" id="KW-0812">Transmembrane</keyword>
<dbReference type="AlphaFoldDB" id="A0A1V4I6K5"/>
<evidence type="ECO:0008006" key="4">
    <source>
        <dbReference type="Google" id="ProtNLM"/>
    </source>
</evidence>
<gene>
    <name evidence="2" type="ORF">CLOTH_13770</name>
</gene>
<organism evidence="2 3">
    <name type="scientific">Alkalithermobacter paradoxus</name>
    <dbReference type="NCBI Taxonomy" id="29349"/>
    <lineage>
        <taxon>Bacteria</taxon>
        <taxon>Bacillati</taxon>
        <taxon>Bacillota</taxon>
        <taxon>Clostridia</taxon>
        <taxon>Peptostreptococcales</taxon>
        <taxon>Tepidibacteraceae</taxon>
        <taxon>Alkalithermobacter</taxon>
    </lineage>
</organism>
<proteinExistence type="predicted"/>
<dbReference type="EMBL" id="MZGW01000004">
    <property type="protein sequence ID" value="OPJ55618.1"/>
    <property type="molecule type" value="Genomic_DNA"/>
</dbReference>
<keyword evidence="1" id="KW-1133">Transmembrane helix</keyword>
<dbReference type="STRING" id="29349.CLOTH_13770"/>
<comment type="caution">
    <text evidence="2">The sequence shown here is derived from an EMBL/GenBank/DDBJ whole genome shotgun (WGS) entry which is preliminary data.</text>
</comment>
<dbReference type="RefSeq" id="WP_079412404.1">
    <property type="nucleotide sequence ID" value="NZ_MZGW01000004.1"/>
</dbReference>
<sequence length="368" mass="42699">MKNNRGSALISTLMIFSVVMILGITLLNISTLNYISKKMNSQSKQSFYLAEGGLDLVYGQVIKEVEKAIEYAKEGMDNFIINNLQYELTKSDEYVNVRHTENSTYYSLDIDKIEKLLTDEFNKEYRRYFLGNKRVEFINSLSSINENGIRINVENGSVIQENNKIKFKIVSNYKENNIEKEITSDVYIKVPTVEDKYINYALDVERINKNPIWDKGIMTNSNINSIQDIISESISEKINYDIKHYVELDKAISIKEKDEIIYIGTENITIEENFKNGIIITSGKVNVNTSKFSGLIASEKDIDISTSLEFTYDPYKTLDIIKKHNLFSYFKNGNEDKFVFLEKIDISNIMGDKNIPDFIEYKNWIRRK</sequence>
<keyword evidence="1" id="KW-0472">Membrane</keyword>
<evidence type="ECO:0000256" key="1">
    <source>
        <dbReference type="SAM" id="Phobius"/>
    </source>
</evidence>
<dbReference type="OrthoDB" id="1752036at2"/>
<protein>
    <recommendedName>
        <fullName evidence="4">Type 4 fimbrial biogenesis protein PilX N-terminal domain-containing protein</fullName>
    </recommendedName>
</protein>